<accession>A0A0C9YC06</accession>
<feature type="region of interest" description="Disordered" evidence="1">
    <location>
        <begin position="877"/>
        <end position="896"/>
    </location>
</feature>
<feature type="region of interest" description="Disordered" evidence="1">
    <location>
        <begin position="329"/>
        <end position="348"/>
    </location>
</feature>
<dbReference type="Proteomes" id="UP000054477">
    <property type="component" value="Unassembled WGS sequence"/>
</dbReference>
<feature type="region of interest" description="Disordered" evidence="1">
    <location>
        <begin position="133"/>
        <end position="322"/>
    </location>
</feature>
<feature type="compositionally biased region" description="Basic residues" evidence="1">
    <location>
        <begin position="162"/>
        <end position="179"/>
    </location>
</feature>
<dbReference type="HOGENOM" id="CLU_331511_0_0_1"/>
<feature type="region of interest" description="Disordered" evidence="1">
    <location>
        <begin position="558"/>
        <end position="593"/>
    </location>
</feature>
<proteinExistence type="predicted"/>
<name>A0A0C9YC06_9AGAR</name>
<gene>
    <name evidence="2" type="ORF">K443DRAFT_86451</name>
</gene>
<evidence type="ECO:0000313" key="2">
    <source>
        <dbReference type="EMBL" id="KIK07837.1"/>
    </source>
</evidence>
<feature type="region of interest" description="Disordered" evidence="1">
    <location>
        <begin position="478"/>
        <end position="514"/>
    </location>
</feature>
<feature type="compositionally biased region" description="Low complexity" evidence="1">
    <location>
        <begin position="486"/>
        <end position="505"/>
    </location>
</feature>
<dbReference type="AlphaFoldDB" id="A0A0C9YC06"/>
<feature type="region of interest" description="Disordered" evidence="1">
    <location>
        <begin position="369"/>
        <end position="400"/>
    </location>
</feature>
<evidence type="ECO:0000256" key="1">
    <source>
        <dbReference type="SAM" id="MobiDB-lite"/>
    </source>
</evidence>
<organism evidence="2 3">
    <name type="scientific">Laccaria amethystina LaAM-08-1</name>
    <dbReference type="NCBI Taxonomy" id="1095629"/>
    <lineage>
        <taxon>Eukaryota</taxon>
        <taxon>Fungi</taxon>
        <taxon>Dikarya</taxon>
        <taxon>Basidiomycota</taxon>
        <taxon>Agaricomycotina</taxon>
        <taxon>Agaricomycetes</taxon>
        <taxon>Agaricomycetidae</taxon>
        <taxon>Agaricales</taxon>
        <taxon>Agaricineae</taxon>
        <taxon>Hydnangiaceae</taxon>
        <taxon>Laccaria</taxon>
    </lineage>
</organism>
<feature type="compositionally biased region" description="Basic and acidic residues" evidence="1">
    <location>
        <begin position="583"/>
        <end position="593"/>
    </location>
</feature>
<dbReference type="EMBL" id="KN838545">
    <property type="protein sequence ID" value="KIK07837.1"/>
    <property type="molecule type" value="Genomic_DNA"/>
</dbReference>
<feature type="compositionally biased region" description="Low complexity" evidence="1">
    <location>
        <begin position="265"/>
        <end position="280"/>
    </location>
</feature>
<feature type="compositionally biased region" description="Polar residues" evidence="1">
    <location>
        <begin position="566"/>
        <end position="576"/>
    </location>
</feature>
<keyword evidence="3" id="KW-1185">Reference proteome</keyword>
<feature type="region of interest" description="Disordered" evidence="1">
    <location>
        <begin position="724"/>
        <end position="805"/>
    </location>
</feature>
<feature type="compositionally biased region" description="Low complexity" evidence="1">
    <location>
        <begin position="724"/>
        <end position="737"/>
    </location>
</feature>
<feature type="region of interest" description="Disordered" evidence="1">
    <location>
        <begin position="1"/>
        <end position="69"/>
    </location>
</feature>
<sequence length="999" mass="109370">MALVTYSRRNRATRTSTSSTDDVDEHPIQSTMRKRARSSTLKSALTTDPYKKLKKALPTPKSPTDVDAAFQTPHPTLLTESQVFKLQSSRPVPEQQFSPVPLAKSYFPLPDSQFASATRNSRTSSRNLKENLNFKEHEHEYLEPVATTPGSASAESQPRSRSASRSRRSTYTRKSRFRKAMNTTSSHISSSTTLHTLHYSSSKKSNRSQTLASPFISRPQSPSDFDPTLIPKTMGPPPPLSIKKKRTLSDTHYNPNLPSPGAAVSKQHQLQQQLQSSALPLPSPIPYPRGRRRYYSQSTHTSPHQPGFSFSPFPTRKSGDENANLVLDNWNNKRRRPSVASNQQPSTFDAQFKPYSALGIVDFNRPPSQLSLYGSAPGDDFEEEEETNGTRADPEVGLGKRRRKSIAWTWDAPCNDLFGTDAWGVSTPAHKLKRMLSLPDDLGAGKNDSLAENMKVQVCPSLAVNMGININEVGETANTKTNPRLSTSSSTSIPIPIPQKLQPLPDATTMKSHSLPIPETTMRNYSWVTDSIISPPTVYLKAREAKQNLLKHGLESELGPAFVSGGSKTYDASSPDSELEDSGSDRGGWKEDENKDKDKLELLFDSLDLDLESDDIEPTTTTSQNKQDRTIVNASNDEPHPNPNPTPALPQFNRSRSGTIRGPVGHSSVSFNRTRSGSILDSGVPPARTRSGTIIGPRPSVPPNRTRSGTILAPVVVSGRVGSAAASSKTGSSAAPSRTRSGTILAPPPPDYRRSRVRSGSILAGPDLPVSGENPAENENEEERQENLSVPENDGNPIVEEPDLAENPDVEMEVDMGYADDSFSPPNSPSPDPIDFLSCRSGGMGTWAVAWDPPSPVVTRKKTVKVGARKKQMSFGGGKLGAARAGKGKRGRGRTRAVEFEDMLDEREAQVEDDDGGDTGHVGTDPLNLFEALVVSLNRVLEPPLTSTLVQAILTHFFGKRYCDFGSHSILRFCLFLFVAELFSFSRVRCRRQVRPSPY</sequence>
<feature type="compositionally biased region" description="Polar residues" evidence="1">
    <location>
        <begin position="339"/>
        <end position="348"/>
    </location>
</feature>
<feature type="compositionally biased region" description="Polar residues" evidence="1">
    <location>
        <begin position="667"/>
        <end position="679"/>
    </location>
</feature>
<feature type="compositionally biased region" description="Low complexity" evidence="1">
    <location>
        <begin position="151"/>
        <end position="161"/>
    </location>
</feature>
<reference evidence="3" key="2">
    <citation type="submission" date="2015-01" db="EMBL/GenBank/DDBJ databases">
        <title>Evolutionary Origins and Diversification of the Mycorrhizal Mutualists.</title>
        <authorList>
            <consortium name="DOE Joint Genome Institute"/>
            <consortium name="Mycorrhizal Genomics Consortium"/>
            <person name="Kohler A."/>
            <person name="Kuo A."/>
            <person name="Nagy L.G."/>
            <person name="Floudas D."/>
            <person name="Copeland A."/>
            <person name="Barry K.W."/>
            <person name="Cichocki N."/>
            <person name="Veneault-Fourrey C."/>
            <person name="LaButti K."/>
            <person name="Lindquist E.A."/>
            <person name="Lipzen A."/>
            <person name="Lundell T."/>
            <person name="Morin E."/>
            <person name="Murat C."/>
            <person name="Riley R."/>
            <person name="Ohm R."/>
            <person name="Sun H."/>
            <person name="Tunlid A."/>
            <person name="Henrissat B."/>
            <person name="Grigoriev I.V."/>
            <person name="Hibbett D.S."/>
            <person name="Martin F."/>
        </authorList>
    </citation>
    <scope>NUCLEOTIDE SEQUENCE [LARGE SCALE GENOMIC DNA]</scope>
    <source>
        <strain evidence="3">LaAM-08-1</strain>
    </source>
</reference>
<feature type="compositionally biased region" description="Low complexity" evidence="1">
    <location>
        <begin position="183"/>
        <end position="202"/>
    </location>
</feature>
<feature type="region of interest" description="Disordered" evidence="1">
    <location>
        <begin position="613"/>
        <end position="709"/>
    </location>
</feature>
<protein>
    <submittedName>
        <fullName evidence="2">Uncharacterized protein</fullName>
    </submittedName>
</protein>
<reference evidence="2 3" key="1">
    <citation type="submission" date="2014-04" db="EMBL/GenBank/DDBJ databases">
        <authorList>
            <consortium name="DOE Joint Genome Institute"/>
            <person name="Kuo A."/>
            <person name="Kohler A."/>
            <person name="Nagy L.G."/>
            <person name="Floudas D."/>
            <person name="Copeland A."/>
            <person name="Barry K.W."/>
            <person name="Cichocki N."/>
            <person name="Veneault-Fourrey C."/>
            <person name="LaButti K."/>
            <person name="Lindquist E.A."/>
            <person name="Lipzen A."/>
            <person name="Lundell T."/>
            <person name="Morin E."/>
            <person name="Murat C."/>
            <person name="Sun H."/>
            <person name="Tunlid A."/>
            <person name="Henrissat B."/>
            <person name="Grigoriev I.V."/>
            <person name="Hibbett D.S."/>
            <person name="Martin F."/>
            <person name="Nordberg H.P."/>
            <person name="Cantor M.N."/>
            <person name="Hua S.X."/>
        </authorList>
    </citation>
    <scope>NUCLEOTIDE SEQUENCE [LARGE SCALE GENOMIC DNA]</scope>
    <source>
        <strain evidence="2 3">LaAM-08-1</strain>
    </source>
</reference>
<dbReference type="OrthoDB" id="3055857at2759"/>
<feature type="compositionally biased region" description="Polar residues" evidence="1">
    <location>
        <begin position="618"/>
        <end position="635"/>
    </location>
</feature>
<feature type="compositionally biased region" description="Basic and acidic residues" evidence="1">
    <location>
        <begin position="133"/>
        <end position="142"/>
    </location>
</feature>
<evidence type="ECO:0000313" key="3">
    <source>
        <dbReference type="Proteomes" id="UP000054477"/>
    </source>
</evidence>
<feature type="compositionally biased region" description="Basic residues" evidence="1">
    <location>
        <begin position="886"/>
        <end position="895"/>
    </location>
</feature>
<feature type="compositionally biased region" description="Polar residues" evidence="1">
    <location>
        <begin position="207"/>
        <end position="223"/>
    </location>
</feature>